<feature type="compositionally biased region" description="Basic and acidic residues" evidence="1">
    <location>
        <begin position="263"/>
        <end position="275"/>
    </location>
</feature>
<evidence type="ECO:0000259" key="2">
    <source>
        <dbReference type="PROSITE" id="PS50053"/>
    </source>
</evidence>
<dbReference type="InterPro" id="IPR029071">
    <property type="entry name" value="Ubiquitin-like_domsf"/>
</dbReference>
<keyword evidence="4" id="KW-1185">Reference proteome</keyword>
<dbReference type="SUPFAM" id="SSF54236">
    <property type="entry name" value="Ubiquitin-like"/>
    <property type="match status" value="1"/>
</dbReference>
<dbReference type="PROSITE" id="PS50053">
    <property type="entry name" value="UBIQUITIN_2"/>
    <property type="match status" value="1"/>
</dbReference>
<dbReference type="CDD" id="cd17039">
    <property type="entry name" value="Ubl_ubiquitin_like"/>
    <property type="match status" value="1"/>
</dbReference>
<accession>A0A5B8MNR8</accession>
<dbReference type="Proteomes" id="UP000316726">
    <property type="component" value="Chromosome 4"/>
</dbReference>
<sequence length="300" mass="33411">MRVRVRGRKGRGRVEVEEAETIGEVKNKVREVLPEVGNRFELSLNKRDILHEELSVTQAGLARGDLLHILGEESDGGEWPGTRASPMDDDDDGSVWGILARELRGFGFERVGPVAHNEAWSDSDSFEARRERFRMTVPGAAGRSEEVLVASRTIGDFRVLHSRAGSSDCVYSAPFKRPVEKSRLLDRVVLPLVRDARSSLGLEPPALLDTVSNDLLFVILVSLGRCTGAELASLACTSKKFCAFVQQPETQQILRGAKARAQSARERANRQRRLMDSPPRWQPHDDFGFPGRQAFLGRRV</sequence>
<proteinExistence type="predicted"/>
<gene>
    <name evidence="3" type="ORF">A3770_04p35080</name>
</gene>
<dbReference type="Pfam" id="PF11543">
    <property type="entry name" value="UN_NPL4"/>
    <property type="match status" value="1"/>
</dbReference>
<evidence type="ECO:0000256" key="1">
    <source>
        <dbReference type="SAM" id="MobiDB-lite"/>
    </source>
</evidence>
<dbReference type="Gene3D" id="3.10.20.90">
    <property type="entry name" value="Phosphatidylinositol 3-kinase Catalytic Subunit, Chain A, domain 1"/>
    <property type="match status" value="1"/>
</dbReference>
<dbReference type="InterPro" id="IPR000626">
    <property type="entry name" value="Ubiquitin-like_dom"/>
</dbReference>
<name>A0A5B8MNR8_9CHLO</name>
<protein>
    <recommendedName>
        <fullName evidence="2">Ubiquitin-like domain-containing protein</fullName>
    </recommendedName>
</protein>
<dbReference type="EMBL" id="CP031037">
    <property type="protein sequence ID" value="QDZ20990.1"/>
    <property type="molecule type" value="Genomic_DNA"/>
</dbReference>
<feature type="region of interest" description="Disordered" evidence="1">
    <location>
        <begin position="72"/>
        <end position="91"/>
    </location>
</feature>
<feature type="domain" description="Ubiquitin-like" evidence="2">
    <location>
        <begin position="1"/>
        <end position="76"/>
    </location>
</feature>
<reference evidence="3 4" key="1">
    <citation type="submission" date="2018-07" db="EMBL/GenBank/DDBJ databases">
        <title>The complete nuclear genome of the prasinophyte Chloropicon primus (CCMP1205).</title>
        <authorList>
            <person name="Pombert J.-F."/>
            <person name="Otis C."/>
            <person name="Turmel M."/>
            <person name="Lemieux C."/>
        </authorList>
    </citation>
    <scope>NUCLEOTIDE SEQUENCE [LARGE SCALE GENOMIC DNA]</scope>
    <source>
        <strain evidence="3 4">CCMP1205</strain>
    </source>
</reference>
<evidence type="ECO:0000313" key="3">
    <source>
        <dbReference type="EMBL" id="QDZ20990.1"/>
    </source>
</evidence>
<feature type="region of interest" description="Disordered" evidence="1">
    <location>
        <begin position="260"/>
        <end position="283"/>
    </location>
</feature>
<evidence type="ECO:0000313" key="4">
    <source>
        <dbReference type="Proteomes" id="UP000316726"/>
    </source>
</evidence>
<dbReference type="PANTHER" id="PTHR47602:SF2">
    <property type="entry name" value="F-BOX PROTEIN SKIP22"/>
    <property type="match status" value="1"/>
</dbReference>
<dbReference type="AlphaFoldDB" id="A0A5B8MNR8"/>
<organism evidence="3 4">
    <name type="scientific">Chloropicon primus</name>
    <dbReference type="NCBI Taxonomy" id="1764295"/>
    <lineage>
        <taxon>Eukaryota</taxon>
        <taxon>Viridiplantae</taxon>
        <taxon>Chlorophyta</taxon>
        <taxon>Chloropicophyceae</taxon>
        <taxon>Chloropicales</taxon>
        <taxon>Chloropicaceae</taxon>
        <taxon>Chloropicon</taxon>
    </lineage>
</organism>
<dbReference type="InterPro" id="IPR024682">
    <property type="entry name" value="Npl4_Ub-like_dom"/>
</dbReference>
<dbReference type="PANTHER" id="PTHR47602">
    <property type="entry name" value="F-BOX PROTEIN SKIP22"/>
    <property type="match status" value="1"/>
</dbReference>